<comment type="caution">
    <text evidence="5">The sequence shown here is derived from an EMBL/GenBank/DDBJ whole genome shotgun (WGS) entry which is preliminary data.</text>
</comment>
<evidence type="ECO:0000256" key="2">
    <source>
        <dbReference type="ARBA" id="ARBA00022679"/>
    </source>
</evidence>
<sequence>MDRTLLILGAGGHGKSVAEAALLAGVWQNIVFLDDAWPQVSEALGFPVAGKVSATAEWQGRCQGAIAAVGNNAVREQWIGHIEGAGVELVSVIHPRSWVSPSAVIGAGTAIMAGAVVGTVSSLGKGVIVNSNATVDHDVVIGDYAHLGVGVQLAGGVKVGCRAWLQAGSSCGYNVTVEPGVMFGPGTVLSARAAK</sequence>
<dbReference type="Proteomes" id="UP001281217">
    <property type="component" value="Unassembled WGS sequence"/>
</dbReference>
<dbReference type="InterPro" id="IPR011004">
    <property type="entry name" value="Trimer_LpxA-like_sf"/>
</dbReference>
<dbReference type="EMBL" id="JAVRDO010000004">
    <property type="protein sequence ID" value="MDX9687535.1"/>
    <property type="molecule type" value="Genomic_DNA"/>
</dbReference>
<evidence type="ECO:0000313" key="6">
    <source>
        <dbReference type="Proteomes" id="UP001281217"/>
    </source>
</evidence>
<dbReference type="InterPro" id="IPR020019">
    <property type="entry name" value="AcTrfase_PglD-like"/>
</dbReference>
<dbReference type="RefSeq" id="WP_320331270.1">
    <property type="nucleotide sequence ID" value="NZ_JAVRDO010000004.1"/>
</dbReference>
<keyword evidence="3" id="KW-0677">Repeat</keyword>
<reference evidence="6" key="1">
    <citation type="submission" date="2023-07" db="EMBL/GenBank/DDBJ databases">
        <authorList>
            <person name="de Witt J."/>
        </authorList>
    </citation>
    <scope>NUCLEOTIDE SEQUENCE [LARGE SCALE GENOMIC DNA]</scope>
    <source>
        <strain evidence="6">FZJ</strain>
    </source>
</reference>
<dbReference type="PANTHER" id="PTHR43300:SF7">
    <property type="entry name" value="UDP-N-ACETYLBACILLOSAMINE N-ACETYLTRANSFERASE"/>
    <property type="match status" value="1"/>
</dbReference>
<feature type="domain" description="PglD N-terminal" evidence="4">
    <location>
        <begin position="5"/>
        <end position="79"/>
    </location>
</feature>
<organism evidence="5 6">
    <name type="scientific">Halopseudomonas formosensis</name>
    <dbReference type="NCBI Taxonomy" id="1002526"/>
    <lineage>
        <taxon>Bacteria</taxon>
        <taxon>Pseudomonadati</taxon>
        <taxon>Pseudomonadota</taxon>
        <taxon>Gammaproteobacteria</taxon>
        <taxon>Pseudomonadales</taxon>
        <taxon>Pseudomonadaceae</taxon>
        <taxon>Halopseudomonas</taxon>
    </lineage>
</organism>
<evidence type="ECO:0000256" key="3">
    <source>
        <dbReference type="ARBA" id="ARBA00022737"/>
    </source>
</evidence>
<dbReference type="InterPro" id="IPR050179">
    <property type="entry name" value="Trans_hexapeptide_repeat"/>
</dbReference>
<dbReference type="Pfam" id="PF17836">
    <property type="entry name" value="PglD_N"/>
    <property type="match status" value="1"/>
</dbReference>
<dbReference type="Gene3D" id="2.160.10.10">
    <property type="entry name" value="Hexapeptide repeat proteins"/>
    <property type="match status" value="1"/>
</dbReference>
<evidence type="ECO:0000313" key="5">
    <source>
        <dbReference type="EMBL" id="MDX9687535.1"/>
    </source>
</evidence>
<dbReference type="Gene3D" id="3.40.50.20">
    <property type="match status" value="1"/>
</dbReference>
<gene>
    <name evidence="5" type="ORF">RED13_001966</name>
</gene>
<dbReference type="PANTHER" id="PTHR43300">
    <property type="entry name" value="ACETYLTRANSFERASE"/>
    <property type="match status" value="1"/>
</dbReference>
<keyword evidence="2" id="KW-0808">Transferase</keyword>
<proteinExistence type="inferred from homology"/>
<dbReference type="CDD" id="cd03360">
    <property type="entry name" value="LbH_AT_putative"/>
    <property type="match status" value="1"/>
</dbReference>
<evidence type="ECO:0000256" key="1">
    <source>
        <dbReference type="ARBA" id="ARBA00007274"/>
    </source>
</evidence>
<comment type="similarity">
    <text evidence="1">Belongs to the transferase hexapeptide repeat family.</text>
</comment>
<dbReference type="InterPro" id="IPR018357">
    <property type="entry name" value="Hexapep_transf_CS"/>
</dbReference>
<keyword evidence="6" id="KW-1185">Reference proteome</keyword>
<dbReference type="PROSITE" id="PS00101">
    <property type="entry name" value="HEXAPEP_TRANSFERASES"/>
    <property type="match status" value="1"/>
</dbReference>
<accession>A0ABU5BXM3</accession>
<protein>
    <submittedName>
        <fullName evidence="5">Acetyltransferase</fullName>
    </submittedName>
</protein>
<evidence type="ECO:0000259" key="4">
    <source>
        <dbReference type="Pfam" id="PF17836"/>
    </source>
</evidence>
<dbReference type="InterPro" id="IPR041561">
    <property type="entry name" value="PglD_N"/>
</dbReference>
<dbReference type="SUPFAM" id="SSF51161">
    <property type="entry name" value="Trimeric LpxA-like enzymes"/>
    <property type="match status" value="1"/>
</dbReference>
<name>A0ABU5BXM3_9GAMM</name>